<name>A0A5D0NQD9_9ACTN</name>
<dbReference type="SUPFAM" id="SSF109854">
    <property type="entry name" value="DinB/YfiT-like putative metalloenzymes"/>
    <property type="match status" value="1"/>
</dbReference>
<accession>A0A5D0NQD9</accession>
<dbReference type="Proteomes" id="UP000323380">
    <property type="component" value="Unassembled WGS sequence"/>
</dbReference>
<dbReference type="RefSeq" id="WP_067892301.1">
    <property type="nucleotide sequence ID" value="NZ_VSFG01000002.1"/>
</dbReference>
<evidence type="ECO:0000313" key="2">
    <source>
        <dbReference type="Proteomes" id="UP000323380"/>
    </source>
</evidence>
<dbReference type="STRING" id="1220554.GCA_001552135_03471"/>
<dbReference type="AlphaFoldDB" id="A0A5D0NQD9"/>
<proteinExistence type="predicted"/>
<protein>
    <submittedName>
        <fullName evidence="1">TIGR03086 family protein</fullName>
    </submittedName>
</protein>
<dbReference type="NCBIfam" id="TIGR03086">
    <property type="entry name" value="TIGR03086 family metal-binding protein"/>
    <property type="match status" value="1"/>
</dbReference>
<reference evidence="1 2" key="1">
    <citation type="submission" date="2019-08" db="EMBL/GenBank/DDBJ databases">
        <title>Actinomadura sp. nov. CYP1-5 isolated from mountain soil.</title>
        <authorList>
            <person name="Songsumanus A."/>
            <person name="Kuncharoen N."/>
            <person name="Kudo T."/>
            <person name="Yuki M."/>
            <person name="Igarashi Y."/>
            <person name="Tanasupawat S."/>
        </authorList>
    </citation>
    <scope>NUCLEOTIDE SEQUENCE [LARGE SCALE GENOMIC DNA]</scope>
    <source>
        <strain evidence="1 2">JCM 14158</strain>
    </source>
</reference>
<organism evidence="1 2">
    <name type="scientific">Actinomadura chibensis</name>
    <dbReference type="NCBI Taxonomy" id="392828"/>
    <lineage>
        <taxon>Bacteria</taxon>
        <taxon>Bacillati</taxon>
        <taxon>Actinomycetota</taxon>
        <taxon>Actinomycetes</taxon>
        <taxon>Streptosporangiales</taxon>
        <taxon>Thermomonosporaceae</taxon>
        <taxon>Actinomadura</taxon>
    </lineage>
</organism>
<gene>
    <name evidence="1" type="ORF">FXF69_14260</name>
</gene>
<comment type="caution">
    <text evidence="1">The sequence shown here is derived from an EMBL/GenBank/DDBJ whole genome shotgun (WGS) entry which is preliminary data.</text>
</comment>
<dbReference type="InterPro" id="IPR017520">
    <property type="entry name" value="CHP03086"/>
</dbReference>
<dbReference type="InterPro" id="IPR034660">
    <property type="entry name" value="DinB/YfiT-like"/>
</dbReference>
<keyword evidence="2" id="KW-1185">Reference proteome</keyword>
<sequence length="194" mass="20666">MHERTSATRPAPRDGGPLERAIGFALTSVQGVTPGMMARRTPCALWDLEALLLHLRDSLAALHEGMSTGQVAMEPDPGVLLDDDPVSAVRVRAVRLLRASGAPERVDVGDRHVAGELMEAAGAIEVAVHGWDIAQASGRRRPIPAPLADELLRVCPIVVPAEARRPLFADPVEPAPDASPGDRLVAFLGRRPLN</sequence>
<evidence type="ECO:0000313" key="1">
    <source>
        <dbReference type="EMBL" id="TYB46414.1"/>
    </source>
</evidence>
<dbReference type="EMBL" id="VSFG01000002">
    <property type="protein sequence ID" value="TYB46414.1"/>
    <property type="molecule type" value="Genomic_DNA"/>
</dbReference>